<dbReference type="RefSeq" id="WP_139425255.1">
    <property type="nucleotide sequence ID" value="NZ_CBCSFY010000002.1"/>
</dbReference>
<name>A0A7L5HNG6_9BACT</name>
<reference evidence="1 2" key="1">
    <citation type="submission" date="2020-05" db="EMBL/GenBank/DDBJ databases">
        <title>Complete genome sequencing of Campylobacter and Arcobacter type strains.</title>
        <authorList>
            <person name="Miller W.G."/>
            <person name="Yee E."/>
        </authorList>
    </citation>
    <scope>NUCLEOTIDE SEQUENCE [LARGE SCALE GENOMIC DNA]</scope>
    <source>
        <strain evidence="1 2">CCUG 73571</strain>
    </source>
</reference>
<accession>A0A7L5HNG6</accession>
<sequence>MKISNNNFKELFSNNNKGQNKKSSLYDLPFDYLLKQNKKLAEDKMKKYKEELVFNKETNQFEKKIVLDEQSYKEQIKIKLEKKTKENINERINNKITSKIENINPMQTSSLNSLKFSTNFWQLKIEQKQKENKDFKVFSAPLTND</sequence>
<dbReference type="KEGG" id="carm:CARM_0809"/>
<dbReference type="Proteomes" id="UP000509246">
    <property type="component" value="Chromosome"/>
</dbReference>
<dbReference type="EMBL" id="CP053825">
    <property type="protein sequence ID" value="QKF79722.1"/>
    <property type="molecule type" value="Genomic_DNA"/>
</dbReference>
<gene>
    <name evidence="1" type="ORF">CARM_0809</name>
</gene>
<evidence type="ECO:0000313" key="1">
    <source>
        <dbReference type="EMBL" id="QKF79722.1"/>
    </source>
</evidence>
<evidence type="ECO:0000313" key="2">
    <source>
        <dbReference type="Proteomes" id="UP000509246"/>
    </source>
</evidence>
<protein>
    <submittedName>
        <fullName evidence="1">Uncharacterized protein</fullName>
    </submittedName>
</protein>
<proteinExistence type="predicted"/>
<dbReference type="GeneID" id="56586547"/>
<keyword evidence="2" id="KW-1185">Reference proteome</keyword>
<organism evidence="1 2">
    <name type="scientific">Campylobacter armoricus</name>
    <dbReference type="NCBI Taxonomy" id="2505970"/>
    <lineage>
        <taxon>Bacteria</taxon>
        <taxon>Pseudomonadati</taxon>
        <taxon>Campylobacterota</taxon>
        <taxon>Epsilonproteobacteria</taxon>
        <taxon>Campylobacterales</taxon>
        <taxon>Campylobacteraceae</taxon>
        <taxon>Campylobacter</taxon>
    </lineage>
</organism>
<dbReference type="AlphaFoldDB" id="A0A7L5HNG6"/>